<dbReference type="InterPro" id="IPR050231">
    <property type="entry name" value="Iron_ascorbate_oxido_reductase"/>
</dbReference>
<dbReference type="PANTHER" id="PTHR47990">
    <property type="entry name" value="2-OXOGLUTARATE (2OG) AND FE(II)-DEPENDENT OXYGENASE SUPERFAMILY PROTEIN-RELATED"/>
    <property type="match status" value="1"/>
</dbReference>
<reference evidence="6" key="2">
    <citation type="submission" date="2025-08" db="UniProtKB">
        <authorList>
            <consortium name="RefSeq"/>
        </authorList>
    </citation>
    <scope>IDENTIFICATION</scope>
</reference>
<reference evidence="5" key="1">
    <citation type="journal article" date="2014" name="Nat. Commun.">
        <title>The emerging biofuel crop Camelina sativa retains a highly undifferentiated hexaploid genome structure.</title>
        <authorList>
            <person name="Kagale S."/>
            <person name="Koh C."/>
            <person name="Nixon J."/>
            <person name="Bollina V."/>
            <person name="Clarke W.E."/>
            <person name="Tuteja R."/>
            <person name="Spillane C."/>
            <person name="Robinson S.J."/>
            <person name="Links M.G."/>
            <person name="Clarke C."/>
            <person name="Higgins E.E."/>
            <person name="Huebert T."/>
            <person name="Sharpe A.G."/>
            <person name="Parkin I.A."/>
        </authorList>
    </citation>
    <scope>NUCLEOTIDE SEQUENCE [LARGE SCALE GENOMIC DNA]</scope>
    <source>
        <strain evidence="5">cv. DH55</strain>
    </source>
</reference>
<dbReference type="Proteomes" id="UP000694864">
    <property type="component" value="Chromosome 8"/>
</dbReference>
<dbReference type="InterPro" id="IPR044861">
    <property type="entry name" value="IPNS-like_FE2OG_OXY"/>
</dbReference>
<dbReference type="InterPro" id="IPR005123">
    <property type="entry name" value="Oxoglu/Fe-dep_dioxygenase_dom"/>
</dbReference>
<dbReference type="Pfam" id="PF14226">
    <property type="entry name" value="DIOX_N"/>
    <property type="match status" value="1"/>
</dbReference>
<dbReference type="Gene3D" id="2.60.120.330">
    <property type="entry name" value="B-lactam Antibiotic, Isopenicillin N Synthase, Chain"/>
    <property type="match status" value="1"/>
</dbReference>
<evidence type="ECO:0000313" key="6">
    <source>
        <dbReference type="RefSeq" id="XP_010423039.1"/>
    </source>
</evidence>
<feature type="domain" description="Fe2OG dioxygenase" evidence="4">
    <location>
        <begin position="196"/>
        <end position="296"/>
    </location>
</feature>
<dbReference type="SUPFAM" id="SSF51197">
    <property type="entry name" value="Clavaminate synthase-like"/>
    <property type="match status" value="1"/>
</dbReference>
<evidence type="ECO:0000313" key="5">
    <source>
        <dbReference type="Proteomes" id="UP000694864"/>
    </source>
</evidence>
<evidence type="ECO:0000259" key="4">
    <source>
        <dbReference type="PROSITE" id="PS51471"/>
    </source>
</evidence>
<keyword evidence="1 3" id="KW-0479">Metal-binding</keyword>
<keyword evidence="5" id="KW-1185">Reference proteome</keyword>
<protein>
    <submittedName>
        <fullName evidence="6">Flavonol synthase/flavanone 3-hydroxylase</fullName>
    </submittedName>
</protein>
<organism evidence="5 6">
    <name type="scientific">Camelina sativa</name>
    <name type="common">False flax</name>
    <name type="synonym">Myagrum sativum</name>
    <dbReference type="NCBI Taxonomy" id="90675"/>
    <lineage>
        <taxon>Eukaryota</taxon>
        <taxon>Viridiplantae</taxon>
        <taxon>Streptophyta</taxon>
        <taxon>Embryophyta</taxon>
        <taxon>Tracheophyta</taxon>
        <taxon>Spermatophyta</taxon>
        <taxon>Magnoliopsida</taxon>
        <taxon>eudicotyledons</taxon>
        <taxon>Gunneridae</taxon>
        <taxon>Pentapetalae</taxon>
        <taxon>rosids</taxon>
        <taxon>malvids</taxon>
        <taxon>Brassicales</taxon>
        <taxon>Brassicaceae</taxon>
        <taxon>Camelineae</taxon>
        <taxon>Camelina</taxon>
    </lineage>
</organism>
<dbReference type="Pfam" id="PF03171">
    <property type="entry name" value="2OG-FeII_Oxy"/>
    <property type="match status" value="1"/>
</dbReference>
<keyword evidence="2 3" id="KW-0408">Iron</keyword>
<evidence type="ECO:0000256" key="3">
    <source>
        <dbReference type="RuleBase" id="RU003682"/>
    </source>
</evidence>
<name>A0ABM0T9V1_CAMSA</name>
<accession>A0ABM0T9V1</accession>
<dbReference type="RefSeq" id="XP_010423039.1">
    <property type="nucleotide sequence ID" value="XM_010424737.2"/>
</dbReference>
<dbReference type="PROSITE" id="PS51471">
    <property type="entry name" value="FE2OG_OXY"/>
    <property type="match status" value="1"/>
</dbReference>
<dbReference type="InterPro" id="IPR027443">
    <property type="entry name" value="IPNS-like_sf"/>
</dbReference>
<proteinExistence type="inferred from homology"/>
<gene>
    <name evidence="6" type="primary">LOC104708215</name>
</gene>
<evidence type="ECO:0000256" key="1">
    <source>
        <dbReference type="ARBA" id="ARBA00022723"/>
    </source>
</evidence>
<evidence type="ECO:0000256" key="2">
    <source>
        <dbReference type="ARBA" id="ARBA00023004"/>
    </source>
</evidence>
<keyword evidence="3" id="KW-0560">Oxidoreductase</keyword>
<dbReference type="InterPro" id="IPR026992">
    <property type="entry name" value="DIOX_N"/>
</dbReference>
<comment type="similarity">
    <text evidence="3">Belongs to the iron/ascorbate-dependent oxidoreductase family.</text>
</comment>
<sequence>MEFERVQDISSSSLLNEAIPLEFIRSEKEQPAITTFRGPTPAIPVVDLSDSDEESVRRAVVKASEEWGLFQVVNHGIPTELIRRLQDVGRRFFELPSSEKESVAKPEDSKDIEGYGTKLQKDLEGKKAWVDHLFHRIWPPSCVNYRFWPKNPPEYREVNEEYAVHVKKLSETLLGILSEGLGLKRDTLKEGLGGDTAEYMMKINYYPPCPRPDLALGVPAHTDLSGITLLVPNEVPGLQVFKDDHWFDAEYIPSAVIVHIGDQILRLSNGKYKNVLHRTTVDKEKTRMSWPVFVEPPREMIVGPLPELIRDDNPPKFKSFAFKDYSYRKLNKLPLD</sequence>
<dbReference type="GeneID" id="104708215"/>